<keyword evidence="3" id="KW-0449">Lipoprotein</keyword>
<dbReference type="InterPro" id="IPR052169">
    <property type="entry name" value="CW_Biosynth-Accessory"/>
</dbReference>
<sequence length="369" mass="40743">MIKGLAMKSVALALVCSGVVGCQNEQKTVAKETPTKVKTVTRQAKTVKKASKDVYITLSAAGDTTLGKDPKQSYSRTLPAYYDRYGSSYFLKKVAPVFAKDDVSVVNFEGTLTNVATPMKKAFTFKGPAKYMDILKKGHIDVASFANNHCKDYGQKSYSDTLKAFKDYQMTYASFEHVGVYQVKGVKLGFISVDFNQAMPFGSMPYAKRLIRDGVKKCKAQKTNAIVVSMHGGIEGTHSLTSLQKDLGHYAINQGASLVLGHHPHVLQGVERYKGAYIAYSLGNFCFGGNTNPKDKETMILQKTFHFKDGKLIKDKQLKMIPCRLSSVTYKNDYQPTIVSGAEKTRIIHHMNSYSKSLGVGFKNDGNVR</sequence>
<organism evidence="3 4">
    <name type="scientific">Intestinibaculum porci</name>
    <dbReference type="NCBI Taxonomy" id="2487118"/>
    <lineage>
        <taxon>Bacteria</taxon>
        <taxon>Bacillati</taxon>
        <taxon>Bacillota</taxon>
        <taxon>Erysipelotrichia</taxon>
        <taxon>Erysipelotrichales</taxon>
        <taxon>Erysipelotrichaceae</taxon>
        <taxon>Intestinibaculum</taxon>
    </lineage>
</organism>
<dbReference type="SMART" id="SM00854">
    <property type="entry name" value="PGA_cap"/>
    <property type="match status" value="1"/>
</dbReference>
<dbReference type="RefSeq" id="WP_125119744.1">
    <property type="nucleotide sequence ID" value="NZ_AP019309.1"/>
</dbReference>
<dbReference type="Proteomes" id="UP000268059">
    <property type="component" value="Chromosome"/>
</dbReference>
<dbReference type="InterPro" id="IPR019079">
    <property type="entry name" value="Capsule_synth_CapA"/>
</dbReference>
<dbReference type="AlphaFoldDB" id="A0A3G9JF32"/>
<dbReference type="EMBL" id="AP019309">
    <property type="protein sequence ID" value="BBH26965.1"/>
    <property type="molecule type" value="Genomic_DNA"/>
</dbReference>
<dbReference type="CDD" id="cd07381">
    <property type="entry name" value="MPP_CapA"/>
    <property type="match status" value="1"/>
</dbReference>
<dbReference type="PANTHER" id="PTHR33393">
    <property type="entry name" value="POLYGLUTAMINE SYNTHESIS ACCESSORY PROTEIN RV0574C-RELATED"/>
    <property type="match status" value="1"/>
</dbReference>
<dbReference type="PROSITE" id="PS51257">
    <property type="entry name" value="PROKAR_LIPOPROTEIN"/>
    <property type="match status" value="1"/>
</dbReference>
<evidence type="ECO:0000313" key="3">
    <source>
        <dbReference type="EMBL" id="BBH26965.1"/>
    </source>
</evidence>
<proteinExistence type="inferred from homology"/>
<name>A0A3G9JF32_9FIRM</name>
<evidence type="ECO:0000259" key="2">
    <source>
        <dbReference type="SMART" id="SM00854"/>
    </source>
</evidence>
<dbReference type="OrthoDB" id="9810906at2"/>
<dbReference type="InterPro" id="IPR029052">
    <property type="entry name" value="Metallo-depent_PP-like"/>
</dbReference>
<dbReference type="SUPFAM" id="SSF56300">
    <property type="entry name" value="Metallo-dependent phosphatases"/>
    <property type="match status" value="1"/>
</dbReference>
<comment type="similarity">
    <text evidence="1">Belongs to the CapA family.</text>
</comment>
<dbReference type="InParanoid" id="A0A3G9JF32"/>
<accession>A0A3G9JF32</accession>
<reference evidence="3 4" key="1">
    <citation type="submission" date="2018-11" db="EMBL/GenBank/DDBJ databases">
        <title>Novel Erysipelotrichaceae bacterium isolated from small intestine of a swine.</title>
        <authorList>
            <person name="Kim J.S."/>
            <person name="Choe H."/>
            <person name="Lee Y.R."/>
            <person name="Kim K.M."/>
            <person name="Park D.S."/>
        </authorList>
    </citation>
    <scope>NUCLEOTIDE SEQUENCE [LARGE SCALE GENOMIC DNA]</scope>
    <source>
        <strain evidence="3 4">SG0102</strain>
    </source>
</reference>
<protein>
    <submittedName>
        <fullName evidence="3">Lipoprotein</fullName>
    </submittedName>
</protein>
<evidence type="ECO:0000256" key="1">
    <source>
        <dbReference type="ARBA" id="ARBA00005662"/>
    </source>
</evidence>
<feature type="domain" description="Capsule synthesis protein CapA" evidence="2">
    <location>
        <begin position="57"/>
        <end position="289"/>
    </location>
</feature>
<evidence type="ECO:0000313" key="4">
    <source>
        <dbReference type="Proteomes" id="UP000268059"/>
    </source>
</evidence>
<keyword evidence="4" id="KW-1185">Reference proteome</keyword>
<dbReference type="PANTHER" id="PTHR33393:SF13">
    <property type="entry name" value="PGA BIOSYNTHESIS PROTEIN CAPA"/>
    <property type="match status" value="1"/>
</dbReference>
<dbReference type="Pfam" id="PF09587">
    <property type="entry name" value="PGA_cap"/>
    <property type="match status" value="1"/>
</dbReference>
<gene>
    <name evidence="3" type="ORF">SG0102_18990</name>
</gene>
<dbReference type="KEGG" id="ebm:SG0102_18990"/>
<dbReference type="Gene3D" id="3.60.21.10">
    <property type="match status" value="1"/>
</dbReference>